<dbReference type="InterPro" id="IPR040442">
    <property type="entry name" value="Pyrv_kinase-like_dom_sf"/>
</dbReference>
<feature type="binding site" evidence="5">
    <location>
        <position position="127"/>
    </location>
    <ligand>
        <name>substrate</name>
    </ligand>
</feature>
<dbReference type="PATRIC" id="fig|1439726.3.peg.356"/>
<evidence type="ECO:0000256" key="2">
    <source>
        <dbReference type="ARBA" id="ARBA00005568"/>
    </source>
</evidence>
<reference evidence="8 9" key="1">
    <citation type="submission" date="2016-07" db="EMBL/GenBank/DDBJ databases">
        <title>Draft Genome Sequence of Methylobrevis pamukkalensis PK2.</title>
        <authorList>
            <person name="Vasilenko O.V."/>
            <person name="Doronina N.V."/>
            <person name="Shmareva M.N."/>
            <person name="Tarlachkov S.V."/>
            <person name="Mustakhimov I."/>
            <person name="Trotsenko Y.A."/>
        </authorList>
    </citation>
    <scope>NUCLEOTIDE SEQUENCE [LARGE SCALE GENOMIC DNA]</scope>
    <source>
        <strain evidence="8 9">PK2</strain>
    </source>
</reference>
<sequence>MNAVRPRRSVLYMPGSNPRALDKARTLPADGLILDMEDAVAPEAKAEARVLIRQKLGEGGYGRREIFIRINGLGTVWGADDLAAAVAAGPDAILVPKVSSPDDLDRVSAAMDRLGARPAMRIWAMIETPLAILSIREIAAFATRPGSRLEGFVLGLNDLAKETGAQFTGDRLPMVPWIQIALTAARAYGLAILDGVYNDIHDDEGYAAECRQGREFGLDGKTLIHPRQIDVANRAFVPSVEEIEWAKRVVEVFALPDYAGKSAVKIEGRMVERLHADMAERTLALAAAIREVEAAA</sequence>
<dbReference type="PANTHER" id="PTHR32308:SF10">
    <property type="entry name" value="CITRATE LYASE SUBUNIT BETA"/>
    <property type="match status" value="1"/>
</dbReference>
<dbReference type="PIRSF" id="PIRSF015582">
    <property type="entry name" value="Cit_lyase_B"/>
    <property type="match status" value="1"/>
</dbReference>
<evidence type="ECO:0000256" key="6">
    <source>
        <dbReference type="PIRSR" id="PIRSR015582-2"/>
    </source>
</evidence>
<protein>
    <submittedName>
        <fullName evidence="8">(3S)-malyl-CoA thioesterase</fullName>
        <ecNumber evidence="8">3.1.2.-</ecNumber>
    </submittedName>
</protein>
<name>A0A1E3H7H8_9HYPH</name>
<feature type="binding site" evidence="5">
    <location>
        <position position="69"/>
    </location>
    <ligand>
        <name>substrate</name>
    </ligand>
</feature>
<comment type="caution">
    <text evidence="8">The sequence shown here is derived from an EMBL/GenBank/DDBJ whole genome shotgun (WGS) entry which is preliminary data.</text>
</comment>
<evidence type="ECO:0000313" key="8">
    <source>
        <dbReference type="EMBL" id="ODN72272.1"/>
    </source>
</evidence>
<organism evidence="8 9">
    <name type="scientific">Methylobrevis pamukkalensis</name>
    <dbReference type="NCBI Taxonomy" id="1439726"/>
    <lineage>
        <taxon>Bacteria</taxon>
        <taxon>Pseudomonadati</taxon>
        <taxon>Pseudomonadota</taxon>
        <taxon>Alphaproteobacteria</taxon>
        <taxon>Hyphomicrobiales</taxon>
        <taxon>Pleomorphomonadaceae</taxon>
        <taxon>Methylobrevis</taxon>
    </lineage>
</organism>
<dbReference type="Pfam" id="PF03328">
    <property type="entry name" value="HpcH_HpaI"/>
    <property type="match status" value="1"/>
</dbReference>
<keyword evidence="8" id="KW-0378">Hydrolase</keyword>
<feature type="binding site" evidence="6">
    <location>
        <position position="158"/>
    </location>
    <ligand>
        <name>Mg(2+)</name>
        <dbReference type="ChEBI" id="CHEBI:18420"/>
    </ligand>
</feature>
<keyword evidence="9" id="KW-1185">Reference proteome</keyword>
<dbReference type="InterPro" id="IPR015813">
    <property type="entry name" value="Pyrv/PenolPyrv_kinase-like_dom"/>
</dbReference>
<dbReference type="Gene3D" id="3.20.20.60">
    <property type="entry name" value="Phosphoenolpyruvate-binding domains"/>
    <property type="match status" value="1"/>
</dbReference>
<evidence type="ECO:0000313" key="9">
    <source>
        <dbReference type="Proteomes" id="UP000094622"/>
    </source>
</evidence>
<evidence type="ECO:0000256" key="5">
    <source>
        <dbReference type="PIRSR" id="PIRSR015582-1"/>
    </source>
</evidence>
<gene>
    <name evidence="8" type="primary">mcl2</name>
    <name evidence="8" type="ORF">A6302_00337</name>
</gene>
<keyword evidence="4 6" id="KW-0460">Magnesium</keyword>
<dbReference type="EMBL" id="MCRJ01000004">
    <property type="protein sequence ID" value="ODN72272.1"/>
    <property type="molecule type" value="Genomic_DNA"/>
</dbReference>
<comment type="cofactor">
    <cofactor evidence="1">
        <name>Mg(2+)</name>
        <dbReference type="ChEBI" id="CHEBI:18420"/>
    </cofactor>
</comment>
<evidence type="ECO:0000256" key="1">
    <source>
        <dbReference type="ARBA" id="ARBA00001946"/>
    </source>
</evidence>
<keyword evidence="3 6" id="KW-0479">Metal-binding</keyword>
<evidence type="ECO:0000259" key="7">
    <source>
        <dbReference type="Pfam" id="PF03328"/>
    </source>
</evidence>
<evidence type="ECO:0000256" key="3">
    <source>
        <dbReference type="ARBA" id="ARBA00022723"/>
    </source>
</evidence>
<evidence type="ECO:0000256" key="4">
    <source>
        <dbReference type="ARBA" id="ARBA00022842"/>
    </source>
</evidence>
<dbReference type="OrthoDB" id="9800547at2"/>
<dbReference type="SUPFAM" id="SSF51621">
    <property type="entry name" value="Phosphoenolpyruvate/pyruvate domain"/>
    <property type="match status" value="1"/>
</dbReference>
<dbReference type="InterPro" id="IPR005000">
    <property type="entry name" value="Aldolase/citrate-lyase_domain"/>
</dbReference>
<dbReference type="RefSeq" id="WP_069305562.1">
    <property type="nucleotide sequence ID" value="NZ_MCRJ01000004.1"/>
</dbReference>
<comment type="similarity">
    <text evidence="2">Belongs to the HpcH/HpaI aldolase family.</text>
</comment>
<accession>A0A1E3H7H8</accession>
<dbReference type="GO" id="GO:0016787">
    <property type="term" value="F:hydrolase activity"/>
    <property type="evidence" value="ECO:0007669"/>
    <property type="project" value="UniProtKB-KW"/>
</dbReference>
<dbReference type="Proteomes" id="UP000094622">
    <property type="component" value="Unassembled WGS sequence"/>
</dbReference>
<dbReference type="AlphaFoldDB" id="A0A1E3H7H8"/>
<dbReference type="GO" id="GO:0006107">
    <property type="term" value="P:oxaloacetate metabolic process"/>
    <property type="evidence" value="ECO:0007669"/>
    <property type="project" value="TreeGrafter"/>
</dbReference>
<dbReference type="EC" id="3.1.2.-" evidence="8"/>
<feature type="binding site" evidence="6">
    <location>
        <position position="127"/>
    </location>
    <ligand>
        <name>Mg(2+)</name>
        <dbReference type="ChEBI" id="CHEBI:18420"/>
    </ligand>
</feature>
<dbReference type="GO" id="GO:0000287">
    <property type="term" value="F:magnesium ion binding"/>
    <property type="evidence" value="ECO:0007669"/>
    <property type="project" value="TreeGrafter"/>
</dbReference>
<dbReference type="PANTHER" id="PTHR32308">
    <property type="entry name" value="LYASE BETA SUBUNIT, PUTATIVE (AFU_ORTHOLOGUE AFUA_4G13030)-RELATED"/>
    <property type="match status" value="1"/>
</dbReference>
<dbReference type="InterPro" id="IPR011206">
    <property type="entry name" value="Citrate_lyase_beta/mcl1/mcl2"/>
</dbReference>
<feature type="domain" description="HpcH/HpaI aldolase/citrate lyase" evidence="7">
    <location>
        <begin position="8"/>
        <end position="226"/>
    </location>
</feature>
<proteinExistence type="inferred from homology"/>